<feature type="coiled-coil region" evidence="3">
    <location>
        <begin position="101"/>
        <end position="173"/>
    </location>
</feature>
<dbReference type="InterPro" id="IPR050465">
    <property type="entry name" value="UPF0194_transport"/>
</dbReference>
<comment type="caution">
    <text evidence="5">The sequence shown here is derived from an EMBL/GenBank/DDBJ whole genome shotgun (WGS) entry which is preliminary data.</text>
</comment>
<evidence type="ECO:0000259" key="4">
    <source>
        <dbReference type="Pfam" id="PF25989"/>
    </source>
</evidence>
<evidence type="ECO:0000256" key="1">
    <source>
        <dbReference type="ARBA" id="ARBA00004196"/>
    </source>
</evidence>
<protein>
    <submittedName>
        <fullName evidence="5">HlyD family efflux transporter periplasmic adaptor subunit</fullName>
    </submittedName>
</protein>
<dbReference type="EMBL" id="JAHUZE010000001">
    <property type="protein sequence ID" value="MBV7378025.1"/>
    <property type="molecule type" value="Genomic_DNA"/>
</dbReference>
<evidence type="ECO:0000313" key="6">
    <source>
        <dbReference type="Proteomes" id="UP000756530"/>
    </source>
</evidence>
<gene>
    <name evidence="5" type="ORF">KJP28_03740</name>
</gene>
<evidence type="ECO:0000256" key="2">
    <source>
        <dbReference type="ARBA" id="ARBA00023054"/>
    </source>
</evidence>
<evidence type="ECO:0000313" key="5">
    <source>
        <dbReference type="EMBL" id="MBV7378025.1"/>
    </source>
</evidence>
<name>A0ABS6SYH9_9RHOB</name>
<comment type="subcellular location">
    <subcellularLocation>
        <location evidence="1">Cell envelope</location>
    </subcellularLocation>
</comment>
<evidence type="ECO:0000256" key="3">
    <source>
        <dbReference type="SAM" id="Coils"/>
    </source>
</evidence>
<dbReference type="RefSeq" id="WP_218390879.1">
    <property type="nucleotide sequence ID" value="NZ_JAHUZE010000001.1"/>
</dbReference>
<keyword evidence="2 3" id="KW-0175">Coiled coil</keyword>
<proteinExistence type="predicted"/>
<keyword evidence="6" id="KW-1185">Reference proteome</keyword>
<dbReference type="PANTHER" id="PTHR32347:SF29">
    <property type="entry name" value="UPF0194 MEMBRANE PROTEIN YBHG"/>
    <property type="match status" value="1"/>
</dbReference>
<dbReference type="InterPro" id="IPR058637">
    <property type="entry name" value="YknX-like_C"/>
</dbReference>
<sequence length="403" mass="42386">MKLRTFVIGTVALAAIGGAVWVSIQPEVIPVDMTTVGSGPMEVTVNADGRTEVRDVYEVAAPVAGKVLRAPVAVGQRVVQGETVVARIEPGEPAFLDERARAQAEASVAQAEAALALSRAQTASAEADLNNAQRNLNRVFDLHGRGTAPDAQLEQAETALNVAAAQLDSAHATEEMRASELTAAKAVLIEPGQRERNGDGECCIEIKAPVSGTVLSVASVSARPVQAGTTLLSIGPTEDLEIVVELLSTDAVRLAPGAPAHIERWGGARALEAVVREIEPAAFTKVSALGIEEQRVRVILEFAEGQEVPPLGHNFRVYARVVEWAAEDTLQVPISALFRDGGDWAVFVVEGDTARLARLEVGRRNPDVAQVTGGLLEGAVVITHPSDRVGDGVLVTAREEAEG</sequence>
<accession>A0ABS6SYH9</accession>
<dbReference type="PANTHER" id="PTHR32347">
    <property type="entry name" value="EFFLUX SYSTEM COMPONENT YKNX-RELATED"/>
    <property type="match status" value="1"/>
</dbReference>
<dbReference type="Proteomes" id="UP000756530">
    <property type="component" value="Unassembled WGS sequence"/>
</dbReference>
<dbReference type="Pfam" id="PF25989">
    <property type="entry name" value="YknX_C"/>
    <property type="match status" value="1"/>
</dbReference>
<reference evidence="5 6" key="1">
    <citation type="submission" date="2021-05" db="EMBL/GenBank/DDBJ databases">
        <title>Culturable bacteria isolated from Daya Bay.</title>
        <authorList>
            <person name="Zheng W."/>
            <person name="Yu S."/>
            <person name="Huang Y."/>
        </authorList>
    </citation>
    <scope>NUCLEOTIDE SEQUENCE [LARGE SCALE GENOMIC DNA]</scope>
    <source>
        <strain evidence="5 6">DP4N28-5</strain>
    </source>
</reference>
<organism evidence="5 6">
    <name type="scientific">Maritimibacter dapengensis</name>
    <dbReference type="NCBI Taxonomy" id="2836868"/>
    <lineage>
        <taxon>Bacteria</taxon>
        <taxon>Pseudomonadati</taxon>
        <taxon>Pseudomonadota</taxon>
        <taxon>Alphaproteobacteria</taxon>
        <taxon>Rhodobacterales</taxon>
        <taxon>Roseobacteraceae</taxon>
        <taxon>Maritimibacter</taxon>
    </lineage>
</organism>
<feature type="domain" description="YknX-like C-terminal permuted SH3-like" evidence="4">
    <location>
        <begin position="330"/>
        <end position="396"/>
    </location>
</feature>